<keyword evidence="3" id="KW-1185">Reference proteome</keyword>
<feature type="compositionally biased region" description="Low complexity" evidence="1">
    <location>
        <begin position="178"/>
        <end position="197"/>
    </location>
</feature>
<organism evidence="2 3">
    <name type="scientific">Streptomyces stelliscabiei</name>
    <dbReference type="NCBI Taxonomy" id="146820"/>
    <lineage>
        <taxon>Bacteria</taxon>
        <taxon>Bacillati</taxon>
        <taxon>Actinomycetota</taxon>
        <taxon>Actinomycetes</taxon>
        <taxon>Kitasatosporales</taxon>
        <taxon>Streptomycetaceae</taxon>
        <taxon>Streptomyces</taxon>
    </lineage>
</organism>
<dbReference type="RefSeq" id="WP_050399590.1">
    <property type="nucleotide sequence ID" value="NZ_JADBGF010000001.1"/>
</dbReference>
<name>A0A8I0PA32_9ACTN</name>
<comment type="caution">
    <text evidence="2">The sequence shown here is derived from an EMBL/GenBank/DDBJ whole genome shotgun (WGS) entry which is preliminary data.</text>
</comment>
<feature type="region of interest" description="Disordered" evidence="1">
    <location>
        <begin position="172"/>
        <end position="197"/>
    </location>
</feature>
<gene>
    <name evidence="2" type="ORF">H4687_006003</name>
</gene>
<reference evidence="2 3" key="1">
    <citation type="submission" date="2020-10" db="EMBL/GenBank/DDBJ databases">
        <title>Sequencing the genomes of 1000 actinobacteria strains.</title>
        <authorList>
            <person name="Klenk H.-P."/>
        </authorList>
    </citation>
    <scope>NUCLEOTIDE SEQUENCE [LARGE SCALE GENOMIC DNA]</scope>
    <source>
        <strain evidence="2 3">DSM 41803</strain>
    </source>
</reference>
<dbReference type="EMBL" id="JADBGF010000001">
    <property type="protein sequence ID" value="MBE1599874.1"/>
    <property type="molecule type" value="Genomic_DNA"/>
</dbReference>
<accession>A0A8I0PA32</accession>
<evidence type="ECO:0000256" key="1">
    <source>
        <dbReference type="SAM" id="MobiDB-lite"/>
    </source>
</evidence>
<sequence length="197" mass="21954">MASPPSPPSAIHQQRLDQLAAFLHTGEQILAAWDTYSDQHTDPDSWPYDDETYGRRAARRDADTWIAAAQIRPFARELISTAEVQLQQLPARAVQSHWPWHLANAEHALDQLDAFEEDYRARLDDLPLSARPGTQAYDDLIDARNAEAWHSLNELALHAPVILTIHATTQRTPPRLEAVAPRPAPTASAAATPVARR</sequence>
<protein>
    <submittedName>
        <fullName evidence="2">Uncharacterized protein</fullName>
    </submittedName>
</protein>
<proteinExistence type="predicted"/>
<evidence type="ECO:0000313" key="2">
    <source>
        <dbReference type="EMBL" id="MBE1599874.1"/>
    </source>
</evidence>
<dbReference type="Proteomes" id="UP000629287">
    <property type="component" value="Unassembled WGS sequence"/>
</dbReference>
<evidence type="ECO:0000313" key="3">
    <source>
        <dbReference type="Proteomes" id="UP000629287"/>
    </source>
</evidence>
<dbReference type="AlphaFoldDB" id="A0A8I0PA32"/>
<dbReference type="GeneID" id="86830540"/>
<dbReference type="OrthoDB" id="4289820at2"/>